<dbReference type="AlphaFoldDB" id="Q03D41"/>
<evidence type="ECO:0000313" key="2">
    <source>
        <dbReference type="EMBL" id="ABJ68881.1"/>
    </source>
</evidence>
<proteinExistence type="predicted"/>
<dbReference type="EMBL" id="CP000423">
    <property type="protein sequence ID" value="ABJ68881.1"/>
    <property type="molecule type" value="Genomic_DNA"/>
</dbReference>
<reference evidence="2 3" key="1">
    <citation type="journal article" date="2006" name="Proc. Natl. Acad. Sci. U.S.A.">
        <title>Comparative genomics of the lactic acid bacteria.</title>
        <authorList>
            <person name="Makarova K."/>
            <person name="Slesarev A."/>
            <person name="Wolf Y."/>
            <person name="Sorokin A."/>
            <person name="Mirkin B."/>
            <person name="Koonin E."/>
            <person name="Pavlov A."/>
            <person name="Pavlova N."/>
            <person name="Karamychev V."/>
            <person name="Polouchine N."/>
            <person name="Shakhova V."/>
            <person name="Grigoriev I."/>
            <person name="Lou Y."/>
            <person name="Rohksar D."/>
            <person name="Lucas S."/>
            <person name="Huang K."/>
            <person name="Goodstein D.M."/>
            <person name="Hawkins T."/>
            <person name="Plengvidhya V."/>
            <person name="Welker D."/>
            <person name="Hughes J."/>
            <person name="Goh Y."/>
            <person name="Benson A."/>
            <person name="Baldwin K."/>
            <person name="Lee J.H."/>
            <person name="Diaz-Muniz I."/>
            <person name="Dosti B."/>
            <person name="Smeianov V."/>
            <person name="Wechter W."/>
            <person name="Barabote R."/>
            <person name="Lorca G."/>
            <person name="Altermann E."/>
            <person name="Barrangou R."/>
            <person name="Ganesan B."/>
            <person name="Xie Y."/>
            <person name="Rawsthorne H."/>
            <person name="Tamir D."/>
            <person name="Parker C."/>
            <person name="Breidt F."/>
            <person name="Broadbent J."/>
            <person name="Hutkins R."/>
            <person name="O'Sullivan D."/>
            <person name="Steele J."/>
            <person name="Unlu G."/>
            <person name="Saier M."/>
            <person name="Klaenhammer T."/>
            <person name="Richardson P."/>
            <person name="Kozyavkin S."/>
            <person name="Weimer B."/>
            <person name="Mills D."/>
        </authorList>
    </citation>
    <scope>NUCLEOTIDE SEQUENCE [LARGE SCALE GENOMIC DNA]</scope>
    <source>
        <strain evidence="3">ATCC 334 / BCRC 17002 / CCUG 31169 / CIP 107868 / KCTC 3260 / NRRL B-441</strain>
    </source>
</reference>
<name>Q03D41_LACP3</name>
<evidence type="ECO:0000313" key="3">
    <source>
        <dbReference type="Proteomes" id="UP000001651"/>
    </source>
</evidence>
<keyword evidence="1" id="KW-0812">Transmembrane</keyword>
<keyword evidence="3" id="KW-1185">Reference proteome</keyword>
<dbReference type="PaxDb" id="321967-LSEI_0015"/>
<feature type="transmembrane region" description="Helical" evidence="1">
    <location>
        <begin position="6"/>
        <end position="26"/>
    </location>
</feature>
<feature type="transmembrane region" description="Helical" evidence="1">
    <location>
        <begin position="38"/>
        <end position="60"/>
    </location>
</feature>
<keyword evidence="1" id="KW-1133">Transmembrane helix</keyword>
<dbReference type="Proteomes" id="UP000001651">
    <property type="component" value="Chromosome"/>
</dbReference>
<protein>
    <submittedName>
        <fullName evidence="2">Uncharacterized protein</fullName>
    </submittedName>
</protein>
<dbReference type="STRING" id="321967.LSEI_0015"/>
<organism evidence="2 3">
    <name type="scientific">Lacticaseibacillus paracasei (strain ATCC 334 / BCRC 17002 / CCUG 31169 / CIP 107868 / KCTC 3260 / NRRL B-441)</name>
    <name type="common">Lactobacillus paracasei</name>
    <dbReference type="NCBI Taxonomy" id="321967"/>
    <lineage>
        <taxon>Bacteria</taxon>
        <taxon>Bacillati</taxon>
        <taxon>Bacillota</taxon>
        <taxon>Bacilli</taxon>
        <taxon>Lactobacillales</taxon>
        <taxon>Lactobacillaceae</taxon>
        <taxon>Lacticaseibacillus</taxon>
    </lineage>
</organism>
<evidence type="ECO:0000256" key="1">
    <source>
        <dbReference type="SAM" id="Phobius"/>
    </source>
</evidence>
<keyword evidence="1" id="KW-0472">Membrane</keyword>
<accession>Q03D41</accession>
<dbReference type="HOGENOM" id="CLU_2862074_0_0_9"/>
<gene>
    <name evidence="2" type="ordered locus">LSEI_0015</name>
</gene>
<sequence length="64" mass="7520">MLQNRVFKLIFWVICGLINIIFRILIGDTFEQSMLNILTVIPFFWIIVITIEITVAHFSAKDHL</sequence>
<dbReference type="KEGG" id="lca:LSEI_0015"/>